<reference evidence="2" key="1">
    <citation type="submission" date="2020-05" db="EMBL/GenBank/DDBJ databases">
        <authorList>
            <person name="Chiriac C."/>
            <person name="Salcher M."/>
            <person name="Ghai R."/>
            <person name="Kavagutti S V."/>
        </authorList>
    </citation>
    <scope>NUCLEOTIDE SEQUENCE</scope>
</reference>
<feature type="compositionally biased region" description="Polar residues" evidence="1">
    <location>
        <begin position="108"/>
        <end position="119"/>
    </location>
</feature>
<feature type="region of interest" description="Disordered" evidence="1">
    <location>
        <begin position="25"/>
        <end position="72"/>
    </location>
</feature>
<protein>
    <submittedName>
        <fullName evidence="2">Unannotated protein</fullName>
    </submittedName>
</protein>
<dbReference type="AlphaFoldDB" id="A0A6J7BTT1"/>
<evidence type="ECO:0000256" key="1">
    <source>
        <dbReference type="SAM" id="MobiDB-lite"/>
    </source>
</evidence>
<feature type="compositionally biased region" description="Basic and acidic residues" evidence="1">
    <location>
        <begin position="56"/>
        <end position="66"/>
    </location>
</feature>
<organism evidence="2">
    <name type="scientific">freshwater metagenome</name>
    <dbReference type="NCBI Taxonomy" id="449393"/>
    <lineage>
        <taxon>unclassified sequences</taxon>
        <taxon>metagenomes</taxon>
        <taxon>ecological metagenomes</taxon>
    </lineage>
</organism>
<accession>A0A6J7BTT1</accession>
<gene>
    <name evidence="2" type="ORF">UFOPK3278_00757</name>
</gene>
<proteinExistence type="predicted"/>
<sequence>MAKEYADDDGKLRIFGTTLDEMADNRRKTGETFPSKFTKKTLRQSSIDNLQPTTGKRVDFSDEKMGPKYKRPVKVTKKEVEIEATPEGEYGSTHNIDTTLGPDMGKTFKTTSEPSSDLQENARRSLGFKKGGKVKSKCMASGGKVSQLAKANGIAVRGKSRGRIV</sequence>
<feature type="compositionally biased region" description="Polar residues" evidence="1">
    <location>
        <begin position="43"/>
        <end position="54"/>
    </location>
</feature>
<feature type="region of interest" description="Disordered" evidence="1">
    <location>
        <begin position="86"/>
        <end position="120"/>
    </location>
</feature>
<dbReference type="EMBL" id="CAFBIX010000026">
    <property type="protein sequence ID" value="CAB4848231.1"/>
    <property type="molecule type" value="Genomic_DNA"/>
</dbReference>
<evidence type="ECO:0000313" key="2">
    <source>
        <dbReference type="EMBL" id="CAB4848231.1"/>
    </source>
</evidence>
<name>A0A6J7BTT1_9ZZZZ</name>